<sequence>MDDSMSRASIETYLCGSRDRLRRWFAVANEGTCESRRPSAEGWTKSDAKLISLGNSLPMVRDEWDEEPLKGASDDPTPQRALH</sequence>
<feature type="region of interest" description="Disordered" evidence="1">
    <location>
        <begin position="61"/>
        <end position="83"/>
    </location>
</feature>
<evidence type="ECO:0000313" key="3">
    <source>
        <dbReference type="WBParaSite" id="L893_g25734.t1"/>
    </source>
</evidence>
<keyword evidence="2" id="KW-1185">Reference proteome</keyword>
<dbReference type="WBParaSite" id="L893_g25734.t1">
    <property type="protein sequence ID" value="L893_g25734.t1"/>
    <property type="gene ID" value="L893_g25734"/>
</dbReference>
<proteinExistence type="predicted"/>
<protein>
    <submittedName>
        <fullName evidence="3">DUF2384 domain-containing protein</fullName>
    </submittedName>
</protein>
<evidence type="ECO:0000313" key="2">
    <source>
        <dbReference type="Proteomes" id="UP000095287"/>
    </source>
</evidence>
<dbReference type="Proteomes" id="UP000095287">
    <property type="component" value="Unplaced"/>
</dbReference>
<dbReference type="AlphaFoldDB" id="A0A1I7ZFR5"/>
<reference evidence="3" key="1">
    <citation type="submission" date="2016-11" db="UniProtKB">
        <authorList>
            <consortium name="WormBaseParasite"/>
        </authorList>
    </citation>
    <scope>IDENTIFICATION</scope>
</reference>
<name>A0A1I7ZFR5_9BILA</name>
<accession>A0A1I7ZFR5</accession>
<organism evidence="2 3">
    <name type="scientific">Steinernema glaseri</name>
    <dbReference type="NCBI Taxonomy" id="37863"/>
    <lineage>
        <taxon>Eukaryota</taxon>
        <taxon>Metazoa</taxon>
        <taxon>Ecdysozoa</taxon>
        <taxon>Nematoda</taxon>
        <taxon>Chromadorea</taxon>
        <taxon>Rhabditida</taxon>
        <taxon>Tylenchina</taxon>
        <taxon>Panagrolaimomorpha</taxon>
        <taxon>Strongyloidoidea</taxon>
        <taxon>Steinernematidae</taxon>
        <taxon>Steinernema</taxon>
    </lineage>
</organism>
<evidence type="ECO:0000256" key="1">
    <source>
        <dbReference type="SAM" id="MobiDB-lite"/>
    </source>
</evidence>